<organism evidence="2 3">
    <name type="scientific">Saguinus oedipus</name>
    <name type="common">Cotton-top tamarin</name>
    <name type="synonym">Oedipomidas oedipus</name>
    <dbReference type="NCBI Taxonomy" id="9490"/>
    <lineage>
        <taxon>Eukaryota</taxon>
        <taxon>Metazoa</taxon>
        <taxon>Chordata</taxon>
        <taxon>Craniata</taxon>
        <taxon>Vertebrata</taxon>
        <taxon>Euteleostomi</taxon>
        <taxon>Mammalia</taxon>
        <taxon>Eutheria</taxon>
        <taxon>Euarchontoglires</taxon>
        <taxon>Primates</taxon>
        <taxon>Haplorrhini</taxon>
        <taxon>Platyrrhini</taxon>
        <taxon>Cebidae</taxon>
        <taxon>Callitrichinae</taxon>
        <taxon>Saguinus</taxon>
    </lineage>
</organism>
<sequence>MTGRRRCLPLTGRSACGHFAPGSPGQSCPCAVGAPQKGAALSSDQQEEELNAKLTRRVQKAARRQAKQEELKRLHRAQGTRMGGLGNTFLSTQLRPATLSAVQSKAEVDRPPAIRVTFG</sequence>
<proteinExistence type="predicted"/>
<accession>A0ABQ9WJA8</accession>
<evidence type="ECO:0000313" key="3">
    <source>
        <dbReference type="Proteomes" id="UP001266305"/>
    </source>
</evidence>
<name>A0ABQ9WJA8_SAGOE</name>
<protein>
    <submittedName>
        <fullName evidence="2">Uncharacterized protein</fullName>
    </submittedName>
</protein>
<keyword evidence="3" id="KW-1185">Reference proteome</keyword>
<evidence type="ECO:0000313" key="2">
    <source>
        <dbReference type="EMBL" id="KAK2121739.1"/>
    </source>
</evidence>
<dbReference type="Proteomes" id="UP001266305">
    <property type="component" value="Unassembled WGS sequence"/>
</dbReference>
<gene>
    <name evidence="2" type="ORF">P7K49_003125</name>
</gene>
<feature type="region of interest" description="Disordered" evidence="1">
    <location>
        <begin position="62"/>
        <end position="88"/>
    </location>
</feature>
<reference evidence="2 3" key="1">
    <citation type="submission" date="2023-05" db="EMBL/GenBank/DDBJ databases">
        <title>B98-5 Cell Line De Novo Hybrid Assembly: An Optical Mapping Approach.</title>
        <authorList>
            <person name="Kananen K."/>
            <person name="Auerbach J.A."/>
            <person name="Kautto E."/>
            <person name="Blachly J.S."/>
        </authorList>
    </citation>
    <scope>NUCLEOTIDE SEQUENCE [LARGE SCALE GENOMIC DNA]</scope>
    <source>
        <strain evidence="2">B95-8</strain>
        <tissue evidence="2">Cell line</tissue>
    </source>
</reference>
<dbReference type="EMBL" id="JASSZA010000001">
    <property type="protein sequence ID" value="KAK2121739.1"/>
    <property type="molecule type" value="Genomic_DNA"/>
</dbReference>
<evidence type="ECO:0000256" key="1">
    <source>
        <dbReference type="SAM" id="MobiDB-lite"/>
    </source>
</evidence>
<comment type="caution">
    <text evidence="2">The sequence shown here is derived from an EMBL/GenBank/DDBJ whole genome shotgun (WGS) entry which is preliminary data.</text>
</comment>